<evidence type="ECO:0000313" key="3">
    <source>
        <dbReference type="EMBL" id="STO08829.1"/>
    </source>
</evidence>
<dbReference type="SUPFAM" id="SSF143011">
    <property type="entry name" value="RelE-like"/>
    <property type="match status" value="1"/>
</dbReference>
<dbReference type="EC" id="3.1.-.-" evidence="3"/>
<evidence type="ECO:0000256" key="1">
    <source>
        <dbReference type="ARBA" id="ARBA00006226"/>
    </source>
</evidence>
<organism evidence="3 4">
    <name type="scientific">Exiguobacterium aurantiacum</name>
    <dbReference type="NCBI Taxonomy" id="33987"/>
    <lineage>
        <taxon>Bacteria</taxon>
        <taxon>Bacillati</taxon>
        <taxon>Bacillota</taxon>
        <taxon>Bacilli</taxon>
        <taxon>Bacillales</taxon>
        <taxon>Bacillales Family XII. Incertae Sedis</taxon>
        <taxon>Exiguobacterium</taxon>
    </lineage>
</organism>
<dbReference type="Proteomes" id="UP000254060">
    <property type="component" value="Unassembled WGS sequence"/>
</dbReference>
<dbReference type="PANTHER" id="PTHR35601">
    <property type="entry name" value="TOXIN RELE"/>
    <property type="match status" value="1"/>
</dbReference>
<reference evidence="3 4" key="1">
    <citation type="submission" date="2018-06" db="EMBL/GenBank/DDBJ databases">
        <authorList>
            <consortium name="Pathogen Informatics"/>
            <person name="Doyle S."/>
        </authorList>
    </citation>
    <scope>NUCLEOTIDE SEQUENCE [LARGE SCALE GENOMIC DNA]</scope>
    <source>
        <strain evidence="3 4">NCTC13163</strain>
    </source>
</reference>
<dbReference type="RefSeq" id="WP_029335715.1">
    <property type="nucleotide sequence ID" value="NZ_UGGP01000001.1"/>
</dbReference>
<accession>A0A377FVJ8</accession>
<comment type="similarity">
    <text evidence="1">Belongs to the RelE toxin family.</text>
</comment>
<name>A0A377FVJ8_9BACL</name>
<evidence type="ECO:0000256" key="2">
    <source>
        <dbReference type="ARBA" id="ARBA00022649"/>
    </source>
</evidence>
<dbReference type="GO" id="GO:0016787">
    <property type="term" value="F:hydrolase activity"/>
    <property type="evidence" value="ECO:0007669"/>
    <property type="project" value="UniProtKB-KW"/>
</dbReference>
<dbReference type="Pfam" id="PF05016">
    <property type="entry name" value="ParE_toxin"/>
    <property type="match status" value="1"/>
</dbReference>
<keyword evidence="3" id="KW-0378">Hydrolase</keyword>
<protein>
    <submittedName>
        <fullName evidence="3">Toxin RelG</fullName>
        <ecNumber evidence="3">3.1.-.-</ecNumber>
    </submittedName>
</protein>
<evidence type="ECO:0000313" key="4">
    <source>
        <dbReference type="Proteomes" id="UP000254060"/>
    </source>
</evidence>
<dbReference type="InterPro" id="IPR007712">
    <property type="entry name" value="RelE/ParE_toxin"/>
</dbReference>
<dbReference type="Gene3D" id="3.30.2310.20">
    <property type="entry name" value="RelE-like"/>
    <property type="match status" value="1"/>
</dbReference>
<proteinExistence type="inferred from homology"/>
<dbReference type="STRING" id="1397694.GCA_000702585_02695"/>
<dbReference type="OrthoDB" id="9805098at2"/>
<dbReference type="InterPro" id="IPR035093">
    <property type="entry name" value="RelE/ParE_toxin_dom_sf"/>
</dbReference>
<dbReference type="PANTHER" id="PTHR35601:SF1">
    <property type="entry name" value="TOXIN RELE"/>
    <property type="match status" value="1"/>
</dbReference>
<dbReference type="EMBL" id="UGGP01000001">
    <property type="protein sequence ID" value="STO08829.1"/>
    <property type="molecule type" value="Genomic_DNA"/>
</dbReference>
<keyword evidence="2" id="KW-1277">Toxin-antitoxin system</keyword>
<gene>
    <name evidence="3" type="primary">relG</name>
    <name evidence="3" type="ORF">NCTC13163_02207</name>
</gene>
<sequence>MKVYQVALERNAQKTLKKMDPQQARIIMAWIKKNLVGTDDPRRHGKGLVANHSGEWRYRIGDYRLIADIQDETITILILEIGHRRDIYK</sequence>
<dbReference type="AlphaFoldDB" id="A0A377FVJ8"/>